<dbReference type="Gene3D" id="3.30.40.210">
    <property type="match status" value="1"/>
</dbReference>
<dbReference type="InterPro" id="IPR038510">
    <property type="entry name" value="Spt4_sf"/>
</dbReference>
<evidence type="ECO:0000313" key="4">
    <source>
        <dbReference type="Proteomes" id="UP001157418"/>
    </source>
</evidence>
<proteinExistence type="predicted"/>
<evidence type="ECO:0000313" key="3">
    <source>
        <dbReference type="EMBL" id="CAH1440530.1"/>
    </source>
</evidence>
<name>A0AAU9NRJ1_9ASTR</name>
<feature type="domain" description="Spt4/RpoE2 zinc finger" evidence="2">
    <location>
        <begin position="6"/>
        <end position="48"/>
    </location>
</feature>
<protein>
    <recommendedName>
        <fullName evidence="2">Spt4/RpoE2 zinc finger domain-containing protein</fullName>
    </recommendedName>
</protein>
<accession>A0AAU9NRJ1</accession>
<organism evidence="3 4">
    <name type="scientific">Lactuca virosa</name>
    <dbReference type="NCBI Taxonomy" id="75947"/>
    <lineage>
        <taxon>Eukaryota</taxon>
        <taxon>Viridiplantae</taxon>
        <taxon>Streptophyta</taxon>
        <taxon>Embryophyta</taxon>
        <taxon>Tracheophyta</taxon>
        <taxon>Spermatophyta</taxon>
        <taxon>Magnoliopsida</taxon>
        <taxon>eudicotyledons</taxon>
        <taxon>Gunneridae</taxon>
        <taxon>Pentapetalae</taxon>
        <taxon>asterids</taxon>
        <taxon>campanulids</taxon>
        <taxon>Asterales</taxon>
        <taxon>Asteraceae</taxon>
        <taxon>Cichorioideae</taxon>
        <taxon>Cichorieae</taxon>
        <taxon>Lactucinae</taxon>
        <taxon>Lactuca</taxon>
    </lineage>
</organism>
<dbReference type="InterPro" id="IPR022800">
    <property type="entry name" value="Spt4/RpoE2_Znf"/>
</dbReference>
<keyword evidence="4" id="KW-1185">Reference proteome</keyword>
<keyword evidence="1" id="KW-0804">Transcription</keyword>
<dbReference type="AlphaFoldDB" id="A0AAU9NRJ1"/>
<dbReference type="Pfam" id="PF06093">
    <property type="entry name" value="Spt4"/>
    <property type="match status" value="1"/>
</dbReference>
<dbReference type="EMBL" id="CAKMRJ010005412">
    <property type="protein sequence ID" value="CAH1440530.1"/>
    <property type="molecule type" value="Genomic_DNA"/>
</dbReference>
<comment type="caution">
    <text evidence="3">The sequence shown here is derived from an EMBL/GenBank/DDBJ whole genome shotgun (WGS) entry which is preliminary data.</text>
</comment>
<gene>
    <name evidence="3" type="ORF">LVIROSA_LOCUS26658</name>
</gene>
<evidence type="ECO:0000256" key="1">
    <source>
        <dbReference type="ARBA" id="ARBA00023163"/>
    </source>
</evidence>
<sequence length="92" mass="10292">MSSLPLVKTHNQFRESRSENCSLFKMEEDHERVTDCTTPNLTGQINIFLVATQYTLAVSEALSVRFGKLPSICLSTLPFSYQVSLTSAFVSQ</sequence>
<dbReference type="Proteomes" id="UP001157418">
    <property type="component" value="Unassembled WGS sequence"/>
</dbReference>
<evidence type="ECO:0000259" key="2">
    <source>
        <dbReference type="Pfam" id="PF06093"/>
    </source>
</evidence>
<reference evidence="3 4" key="1">
    <citation type="submission" date="2022-01" db="EMBL/GenBank/DDBJ databases">
        <authorList>
            <person name="Xiong W."/>
            <person name="Schranz E."/>
        </authorList>
    </citation>
    <scope>NUCLEOTIDE SEQUENCE [LARGE SCALE GENOMIC DNA]</scope>
</reference>